<dbReference type="EMBL" id="RSCK01000164">
    <property type="protein sequence ID" value="RUS98069.1"/>
    <property type="molecule type" value="Genomic_DNA"/>
</dbReference>
<evidence type="ECO:0008006" key="3">
    <source>
        <dbReference type="Google" id="ProtNLM"/>
    </source>
</evidence>
<comment type="caution">
    <text evidence="1">The sequence shown here is derived from an EMBL/GenBank/DDBJ whole genome shotgun (WGS) entry which is preliminary data.</text>
</comment>
<proteinExistence type="predicted"/>
<dbReference type="AlphaFoldDB" id="A0AB37U893"/>
<evidence type="ECO:0000313" key="2">
    <source>
        <dbReference type="Proteomes" id="UP000282574"/>
    </source>
</evidence>
<organism evidence="1 2">
    <name type="scientific">Chroococcidiopsis cubana SAG 39.79</name>
    <dbReference type="NCBI Taxonomy" id="388085"/>
    <lineage>
        <taxon>Bacteria</taxon>
        <taxon>Bacillati</taxon>
        <taxon>Cyanobacteriota</taxon>
        <taxon>Cyanophyceae</taxon>
        <taxon>Chroococcidiopsidales</taxon>
        <taxon>Chroococcidiopsidaceae</taxon>
        <taxon>Chroococcidiopsis</taxon>
    </lineage>
</organism>
<dbReference type="Proteomes" id="UP000282574">
    <property type="component" value="Unassembled WGS sequence"/>
</dbReference>
<protein>
    <recommendedName>
        <fullName evidence="3">VOC domain-containing protein</fullName>
    </recommendedName>
</protein>
<keyword evidence="2" id="KW-1185">Reference proteome</keyword>
<name>A0AB37U893_9CYAN</name>
<reference evidence="1 2" key="1">
    <citation type="journal article" date="2019" name="Genome Biol. Evol.">
        <title>Day and night: Metabolic profiles and evolutionary relationships of six axenic non-marine cyanobacteria.</title>
        <authorList>
            <person name="Will S.E."/>
            <person name="Henke P."/>
            <person name="Boedeker C."/>
            <person name="Huang S."/>
            <person name="Brinkmann H."/>
            <person name="Rohde M."/>
            <person name="Jarek M."/>
            <person name="Friedl T."/>
            <person name="Seufert S."/>
            <person name="Schumacher M."/>
            <person name="Overmann J."/>
            <person name="Neumann-Schaal M."/>
            <person name="Petersen J."/>
        </authorList>
    </citation>
    <scope>NUCLEOTIDE SEQUENCE [LARGE SCALE GENOMIC DNA]</scope>
    <source>
        <strain evidence="1 2">SAG 39.79</strain>
    </source>
</reference>
<gene>
    <name evidence="1" type="ORF">DSM107010_69560</name>
</gene>
<dbReference type="RefSeq" id="WP_106171432.1">
    <property type="nucleotide sequence ID" value="NZ_JAVKZF010000004.1"/>
</dbReference>
<evidence type="ECO:0000313" key="1">
    <source>
        <dbReference type="EMBL" id="RUS98069.1"/>
    </source>
</evidence>
<accession>A0AB37U893</accession>
<sequence length="152" mass="17130">MIHHISLAVNNPLHVAKVVAELWQGRPIPFPAHPGSYFTISLDRYGTAIAFMPKGTVLKPGSSLESVWFSNPNPDATGYTATHVNIAVPISEAQIYEIANREGWRAVRCKHGDFELIEFWVENEILFELLPPTLMERYLAIVQPENLKAMFD</sequence>